<accession>A0A4Y7IXA6</accession>
<evidence type="ECO:0000313" key="1">
    <source>
        <dbReference type="EMBL" id="RZC52381.1"/>
    </source>
</evidence>
<keyword evidence="2" id="KW-1185">Reference proteome</keyword>
<protein>
    <submittedName>
        <fullName evidence="1">Uncharacterized protein</fullName>
    </submittedName>
</protein>
<name>A0A4Y7IXA6_PAPSO</name>
<dbReference type="AlphaFoldDB" id="A0A4Y7IXA6"/>
<reference evidence="1 2" key="1">
    <citation type="journal article" date="2018" name="Science">
        <title>The opium poppy genome and morphinan production.</title>
        <authorList>
            <person name="Guo L."/>
            <person name="Winzer T."/>
            <person name="Yang X."/>
            <person name="Li Y."/>
            <person name="Ning Z."/>
            <person name="He Z."/>
            <person name="Teodor R."/>
            <person name="Lu Y."/>
            <person name="Bowser T.A."/>
            <person name="Graham I.A."/>
            <person name="Ye K."/>
        </authorList>
    </citation>
    <scope>NUCLEOTIDE SEQUENCE [LARGE SCALE GENOMIC DNA]</scope>
    <source>
        <strain evidence="2">cv. HN1</strain>
        <tissue evidence="1">Leaves</tissue>
    </source>
</reference>
<dbReference type="Gramene" id="RZC52381">
    <property type="protein sequence ID" value="RZC52381"/>
    <property type="gene ID" value="C5167_020808"/>
</dbReference>
<sequence>MGMRHMVVFNGGSMRYHLDIGVTSFAKQLQHYTVERDTHAPTIWMLLVCECHPPFSKMLHCQLYK</sequence>
<proteinExistence type="predicted"/>
<dbReference type="EMBL" id="CM010716">
    <property type="protein sequence ID" value="RZC52381.1"/>
    <property type="molecule type" value="Genomic_DNA"/>
</dbReference>
<dbReference type="Proteomes" id="UP000316621">
    <property type="component" value="Chromosome 2"/>
</dbReference>
<evidence type="ECO:0000313" key="2">
    <source>
        <dbReference type="Proteomes" id="UP000316621"/>
    </source>
</evidence>
<organism evidence="1 2">
    <name type="scientific">Papaver somniferum</name>
    <name type="common">Opium poppy</name>
    <dbReference type="NCBI Taxonomy" id="3469"/>
    <lineage>
        <taxon>Eukaryota</taxon>
        <taxon>Viridiplantae</taxon>
        <taxon>Streptophyta</taxon>
        <taxon>Embryophyta</taxon>
        <taxon>Tracheophyta</taxon>
        <taxon>Spermatophyta</taxon>
        <taxon>Magnoliopsida</taxon>
        <taxon>Ranunculales</taxon>
        <taxon>Papaveraceae</taxon>
        <taxon>Papaveroideae</taxon>
        <taxon>Papaver</taxon>
    </lineage>
</organism>
<gene>
    <name evidence="1" type="ORF">C5167_020808</name>
</gene>